<accession>A0A8X6Y0B1</accession>
<dbReference type="InterPro" id="IPR036236">
    <property type="entry name" value="Znf_C2H2_sf"/>
</dbReference>
<dbReference type="SUPFAM" id="SSF57667">
    <property type="entry name" value="beta-beta-alpha zinc fingers"/>
    <property type="match status" value="1"/>
</dbReference>
<keyword evidence="8" id="KW-1185">Reference proteome</keyword>
<protein>
    <recommendedName>
        <fullName evidence="6">C2H2-type domain-containing protein</fullName>
    </recommendedName>
</protein>
<dbReference type="PANTHER" id="PTHR24379">
    <property type="entry name" value="KRAB AND ZINC FINGER DOMAIN-CONTAINING"/>
    <property type="match status" value="1"/>
</dbReference>
<dbReference type="AlphaFoldDB" id="A0A8X6Y0B1"/>
<evidence type="ECO:0000313" key="8">
    <source>
        <dbReference type="Proteomes" id="UP000886998"/>
    </source>
</evidence>
<comment type="caution">
    <text evidence="7">The sequence shown here is derived from an EMBL/GenBank/DDBJ whole genome shotgun (WGS) entry which is preliminary data.</text>
</comment>
<dbReference type="GO" id="GO:0008270">
    <property type="term" value="F:zinc ion binding"/>
    <property type="evidence" value="ECO:0007669"/>
    <property type="project" value="UniProtKB-KW"/>
</dbReference>
<evidence type="ECO:0000256" key="1">
    <source>
        <dbReference type="ARBA" id="ARBA00022723"/>
    </source>
</evidence>
<keyword evidence="2" id="KW-0677">Repeat</keyword>
<dbReference type="SMART" id="SM00355">
    <property type="entry name" value="ZnF_C2H2"/>
    <property type="match status" value="6"/>
</dbReference>
<keyword evidence="3 5" id="KW-0863">Zinc-finger</keyword>
<feature type="domain" description="C2H2-type" evidence="6">
    <location>
        <begin position="163"/>
        <end position="185"/>
    </location>
</feature>
<evidence type="ECO:0000256" key="3">
    <source>
        <dbReference type="ARBA" id="ARBA00022771"/>
    </source>
</evidence>
<evidence type="ECO:0000256" key="2">
    <source>
        <dbReference type="ARBA" id="ARBA00022737"/>
    </source>
</evidence>
<gene>
    <name evidence="7" type="ORF">TNIN_70751</name>
</gene>
<evidence type="ECO:0000259" key="6">
    <source>
        <dbReference type="PROSITE" id="PS50157"/>
    </source>
</evidence>
<proteinExistence type="predicted"/>
<dbReference type="Gene3D" id="3.30.160.60">
    <property type="entry name" value="Classic Zinc Finger"/>
    <property type="match status" value="2"/>
</dbReference>
<organism evidence="7 8">
    <name type="scientific">Trichonephila inaurata madagascariensis</name>
    <dbReference type="NCBI Taxonomy" id="2747483"/>
    <lineage>
        <taxon>Eukaryota</taxon>
        <taxon>Metazoa</taxon>
        <taxon>Ecdysozoa</taxon>
        <taxon>Arthropoda</taxon>
        <taxon>Chelicerata</taxon>
        <taxon>Arachnida</taxon>
        <taxon>Araneae</taxon>
        <taxon>Araneomorphae</taxon>
        <taxon>Entelegynae</taxon>
        <taxon>Araneoidea</taxon>
        <taxon>Nephilidae</taxon>
        <taxon>Trichonephila</taxon>
        <taxon>Trichonephila inaurata</taxon>
    </lineage>
</organism>
<dbReference type="Proteomes" id="UP000886998">
    <property type="component" value="Unassembled WGS sequence"/>
</dbReference>
<sequence length="764" mass="88633">MVITCSMCHLKFQNEVVFTEHFVTKHTAITLVPQEIPSNSQRQNIDNSVEIVPLSQDSESSPPCPKRCEICGFHSLKLCVLASHILTHIGAMPYFCQFCTFSTISRLHLLHHISCHDHLIKNRINYVLKSKFNMHECESCTAVFPNWINLTLHYMQHLKGMPFKCNICRLSFAERKDFIIHNHLHKVILECDMCQSIFSTRADYLKHVLSHNTSKVFRKFDRTDVLKHLFISKPISLQTSFCDRNYSPETNLNRQLSNDFSRNYIFVNGNSSRNLITPKDNVSKVSSNSEQSTLNNIKLQFDCNFKQNSFSNTKSLPKHKLAFKINTNFSNFKKGSNAARKKISPLHIDRCKKKASGKYICISNLNKFPQEIRESCPVAEKGIKDIQLDKSCENIVSPKDCVAKFKLKELSVLLFRLPSSVQSYRTFCKWNNQRQIMDENCEKLNLLSNRDCNLQMPDFKSLKKIPLQDQYINLSKSIQNKELTNASNSDSFDESEETTESCDSISSYEDSFENFFIETQNKIQNKLRTSSSFNNPQRHANKDNFNNDNNCNQLFVLIDKLPSYVHDMPSFKKFLRVSKQNKEFHDKASSKKKHNSDKVKNFISSIQNITNFKKKETAYKKLTLKKKNVKRDSSSDIKLNTKRSLSVTKTPKVARKSIKNSNFMFEPTPEFLFKNNFKTYSKQSQKSNNQNSTAKDNLLNSKKLFVLLHRLPNIVYEKYQKQKPLMLSNIYPEIVETKSLSFENEFNLDTVKSEHNYCVSSEMC</sequence>
<keyword evidence="4" id="KW-0862">Zinc</keyword>
<feature type="domain" description="C2H2-type" evidence="6">
    <location>
        <begin position="135"/>
        <end position="162"/>
    </location>
</feature>
<dbReference type="OrthoDB" id="6430911at2759"/>
<dbReference type="PROSITE" id="PS00028">
    <property type="entry name" value="ZINC_FINGER_C2H2_1"/>
    <property type="match status" value="4"/>
</dbReference>
<feature type="domain" description="C2H2-type" evidence="6">
    <location>
        <begin position="189"/>
        <end position="216"/>
    </location>
</feature>
<dbReference type="PROSITE" id="PS50157">
    <property type="entry name" value="ZINC_FINGER_C2H2_2"/>
    <property type="match status" value="3"/>
</dbReference>
<dbReference type="PANTHER" id="PTHR24379:SF121">
    <property type="entry name" value="C2H2-TYPE DOMAIN-CONTAINING PROTEIN"/>
    <property type="match status" value="1"/>
</dbReference>
<keyword evidence="1" id="KW-0479">Metal-binding</keyword>
<evidence type="ECO:0000313" key="7">
    <source>
        <dbReference type="EMBL" id="GFY63670.1"/>
    </source>
</evidence>
<evidence type="ECO:0000256" key="4">
    <source>
        <dbReference type="ARBA" id="ARBA00022833"/>
    </source>
</evidence>
<dbReference type="EMBL" id="BMAV01014887">
    <property type="protein sequence ID" value="GFY63670.1"/>
    <property type="molecule type" value="Genomic_DNA"/>
</dbReference>
<reference evidence="7" key="1">
    <citation type="submission" date="2020-08" db="EMBL/GenBank/DDBJ databases">
        <title>Multicomponent nature underlies the extraordinary mechanical properties of spider dragline silk.</title>
        <authorList>
            <person name="Kono N."/>
            <person name="Nakamura H."/>
            <person name="Mori M."/>
            <person name="Yoshida Y."/>
            <person name="Ohtoshi R."/>
            <person name="Malay A.D."/>
            <person name="Moran D.A.P."/>
            <person name="Tomita M."/>
            <person name="Numata K."/>
            <person name="Arakawa K."/>
        </authorList>
    </citation>
    <scope>NUCLEOTIDE SEQUENCE</scope>
</reference>
<evidence type="ECO:0000256" key="5">
    <source>
        <dbReference type="PROSITE-ProRule" id="PRU00042"/>
    </source>
</evidence>
<name>A0A8X6Y0B1_9ARAC</name>
<dbReference type="InterPro" id="IPR013087">
    <property type="entry name" value="Znf_C2H2_type"/>
</dbReference>